<dbReference type="InterPro" id="IPR002104">
    <property type="entry name" value="Integrase_catalytic"/>
</dbReference>
<evidence type="ECO:0000313" key="3">
    <source>
        <dbReference type="EMBL" id="GAQ18707.1"/>
    </source>
</evidence>
<sequence>MNNKENKLNFKKDHTKKLKELLIGRIHQLGTFHFADNSWYFSMKHKDSLPKGNYTITFHQVPEGYKVWVKYYALLCTTSTSFTSKKCLIIARFLKFIIHNYGYIPIEKIERNHINAYEYHLKLSSNSVNLNHFTYSSLQDFFVKLTDFNEMPNIVPTKNINPFRQIRKKDRQGMIPTKVIRAWDRAMKDKTKDIPLEFRTLYWLIRSFPNRITEILSMKRDCLKSLYSEYILQIPTYKQNGGYTQEEVKSIPVIYTGHGKFVIDLIKELRKQTEELLECHELPENINSDYLFIVRYWTFMEENGGIKVRYDPRYKNNLRNWVGFMINNLFKQLTPLLNIRDEDGNLIIPTTHQFRHNAVTDRLYKVGYTTEQIRRLTGHKNEAMTKHYTHQLIEKHKEIHLGIENLRSSNDSPVEFRGKIMNLDERTTKQLSRDPRRYLTWEANGKKGVGICSDISGCNPKGTSVHFECYACDWFVPKLEYLKDYKAEYEYWMEVVDRTSGDTKRAAHFENAIRNVSYLERILKICENGIEHFKEEKLQEQLDKFNTPPVWE</sequence>
<name>A0A0U9H7T4_9BACI</name>
<feature type="domain" description="Tyr recombinase" evidence="2">
    <location>
        <begin position="169"/>
        <end position="401"/>
    </location>
</feature>
<dbReference type="InterPro" id="IPR011010">
    <property type="entry name" value="DNA_brk_join_enz"/>
</dbReference>
<gene>
    <name evidence="3" type="ORF">OPHB3_2663</name>
</gene>
<comment type="caution">
    <text evidence="3">The sequence shown here is derived from an EMBL/GenBank/DDBJ whole genome shotgun (WGS) entry which is preliminary data.</text>
</comment>
<dbReference type="GO" id="GO:0015074">
    <property type="term" value="P:DNA integration"/>
    <property type="evidence" value="ECO:0007669"/>
    <property type="project" value="InterPro"/>
</dbReference>
<keyword evidence="1" id="KW-0233">DNA recombination</keyword>
<proteinExistence type="predicted"/>
<dbReference type="Proteomes" id="UP000052946">
    <property type="component" value="Unassembled WGS sequence"/>
</dbReference>
<dbReference type="RefSeq" id="WP_058950632.1">
    <property type="nucleotide sequence ID" value="NZ_BBXV01000032.1"/>
</dbReference>
<evidence type="ECO:0000259" key="2">
    <source>
        <dbReference type="PROSITE" id="PS51898"/>
    </source>
</evidence>
<evidence type="ECO:0000256" key="1">
    <source>
        <dbReference type="ARBA" id="ARBA00023172"/>
    </source>
</evidence>
<dbReference type="OrthoDB" id="1803733at2"/>
<dbReference type="SUPFAM" id="SSF56349">
    <property type="entry name" value="DNA breaking-rejoining enzymes"/>
    <property type="match status" value="1"/>
</dbReference>
<reference evidence="4" key="1">
    <citation type="submission" date="2015-07" db="EMBL/GenBank/DDBJ databases">
        <title>Draft Genome Sequence of Oceanobacillus picturae Heshi-B3 that Was Isolated from Fermented Rice Bran with Aging Salted Mackerel, Which Was Named Heshiko as Traditional Fermented Seafood in Japan.</title>
        <authorList>
            <person name="Akuzawa S."/>
            <person name="Nakagawa J."/>
            <person name="Kanekatsu T."/>
            <person name="Kanesaki Y."/>
            <person name="Suzuki T."/>
        </authorList>
    </citation>
    <scope>NUCLEOTIDE SEQUENCE [LARGE SCALE GENOMIC DNA]</scope>
    <source>
        <strain evidence="4">Heshi-B3</strain>
    </source>
</reference>
<accession>A0A0U9H7T4</accession>
<organism evidence="3 4">
    <name type="scientific">Oceanobacillus picturae</name>
    <dbReference type="NCBI Taxonomy" id="171693"/>
    <lineage>
        <taxon>Bacteria</taxon>
        <taxon>Bacillati</taxon>
        <taxon>Bacillota</taxon>
        <taxon>Bacilli</taxon>
        <taxon>Bacillales</taxon>
        <taxon>Bacillaceae</taxon>
        <taxon>Oceanobacillus</taxon>
    </lineage>
</organism>
<dbReference type="AlphaFoldDB" id="A0A0U9H7T4"/>
<dbReference type="Gene3D" id="1.10.443.10">
    <property type="entry name" value="Intergrase catalytic core"/>
    <property type="match status" value="1"/>
</dbReference>
<dbReference type="EMBL" id="BBXV01000032">
    <property type="protein sequence ID" value="GAQ18707.1"/>
    <property type="molecule type" value="Genomic_DNA"/>
</dbReference>
<dbReference type="InterPro" id="IPR013762">
    <property type="entry name" value="Integrase-like_cat_sf"/>
</dbReference>
<dbReference type="GO" id="GO:0006310">
    <property type="term" value="P:DNA recombination"/>
    <property type="evidence" value="ECO:0007669"/>
    <property type="project" value="UniProtKB-KW"/>
</dbReference>
<evidence type="ECO:0000313" key="4">
    <source>
        <dbReference type="Proteomes" id="UP000052946"/>
    </source>
</evidence>
<reference evidence="3 4" key="2">
    <citation type="journal article" date="2016" name="Genome Announc.">
        <title>Draft Genome Sequence of Oceanobacillus picturae Heshi-B3, Isolated from Fermented Rice Bran in a Traditional Japanese Seafood Dish.</title>
        <authorList>
            <person name="Akuzawa S."/>
            <person name="Nagaoka J."/>
            <person name="Kanekatsu M."/>
            <person name="Kanesaki Y."/>
            <person name="Suzuki T."/>
        </authorList>
    </citation>
    <scope>NUCLEOTIDE SEQUENCE [LARGE SCALE GENOMIC DNA]</scope>
    <source>
        <strain evidence="3 4">Heshi-B3</strain>
    </source>
</reference>
<protein>
    <submittedName>
        <fullName evidence="3">Integrase protein</fullName>
    </submittedName>
</protein>
<dbReference type="GO" id="GO:0003677">
    <property type="term" value="F:DNA binding"/>
    <property type="evidence" value="ECO:0007669"/>
    <property type="project" value="InterPro"/>
</dbReference>
<dbReference type="PROSITE" id="PS51898">
    <property type="entry name" value="TYR_RECOMBINASE"/>
    <property type="match status" value="1"/>
</dbReference>